<keyword evidence="3" id="KW-0677">Repeat</keyword>
<dbReference type="PANTHER" id="PTHR13923:SF11">
    <property type="entry name" value="SECRETORY 31, ISOFORM D"/>
    <property type="match status" value="1"/>
</dbReference>
<dbReference type="InterPro" id="IPR040251">
    <property type="entry name" value="SEC31-like"/>
</dbReference>
<dbReference type="GO" id="GO:0090110">
    <property type="term" value="P:COPII-coated vesicle cargo loading"/>
    <property type="evidence" value="ECO:0007669"/>
    <property type="project" value="TreeGrafter"/>
</dbReference>
<proteinExistence type="predicted"/>
<evidence type="ECO:0000256" key="3">
    <source>
        <dbReference type="ARBA" id="ARBA00022737"/>
    </source>
</evidence>
<dbReference type="STRING" id="145388.A0A0D2IZR2"/>
<name>A0A0D2IZR2_9CHLO</name>
<gene>
    <name evidence="4" type="ORF">MNEG_14615</name>
</gene>
<dbReference type="GeneID" id="25732195"/>
<dbReference type="Proteomes" id="UP000054498">
    <property type="component" value="Unassembled WGS sequence"/>
</dbReference>
<sequence>MAGTEEAETWTFMGVLFEDDPRRLLLQNLGFSDALAAAQQQRAGTVARASSAGVASAAEHLATAVEQMGLGDVGAASRLADALLIANIGGADLFKRAMHRYMRRSPRPYMTILSSMVEGDYASLVKTRPVGQWKETLAVLATYTGARPAGARADQWASLCDALASRLAQTGMHHAASLCYVCAGNVDQAVLYWSKAVKAAGAKGAVPVDALQSVIEKSVVLGLATNSGAGSSPALADLVTQYASILSTQGRMGAALSPWSKNV</sequence>
<dbReference type="GO" id="GO:0007029">
    <property type="term" value="P:endoplasmic reticulum organization"/>
    <property type="evidence" value="ECO:0007669"/>
    <property type="project" value="TreeGrafter"/>
</dbReference>
<keyword evidence="2" id="KW-0853">WD repeat</keyword>
<evidence type="ECO:0000256" key="1">
    <source>
        <dbReference type="ARBA" id="ARBA00022448"/>
    </source>
</evidence>
<protein>
    <submittedName>
        <fullName evidence="4">Protein transport protein Sec31B</fullName>
    </submittedName>
</protein>
<dbReference type="GO" id="GO:0005198">
    <property type="term" value="F:structural molecule activity"/>
    <property type="evidence" value="ECO:0007669"/>
    <property type="project" value="TreeGrafter"/>
</dbReference>
<accession>A0A0D2IZR2</accession>
<evidence type="ECO:0000256" key="2">
    <source>
        <dbReference type="ARBA" id="ARBA00022574"/>
    </source>
</evidence>
<dbReference type="AlphaFoldDB" id="A0A0D2IZR2"/>
<dbReference type="RefSeq" id="XP_013892367.1">
    <property type="nucleotide sequence ID" value="XM_014036913.1"/>
</dbReference>
<dbReference type="OrthoDB" id="542917at2759"/>
<dbReference type="GO" id="GO:0030127">
    <property type="term" value="C:COPII vesicle coat"/>
    <property type="evidence" value="ECO:0007669"/>
    <property type="project" value="TreeGrafter"/>
</dbReference>
<evidence type="ECO:0000313" key="4">
    <source>
        <dbReference type="EMBL" id="KIY93347.1"/>
    </source>
</evidence>
<keyword evidence="5" id="KW-1185">Reference proteome</keyword>
<dbReference type="Gene3D" id="1.25.40.1030">
    <property type="match status" value="1"/>
</dbReference>
<organism evidence="4 5">
    <name type="scientific">Monoraphidium neglectum</name>
    <dbReference type="NCBI Taxonomy" id="145388"/>
    <lineage>
        <taxon>Eukaryota</taxon>
        <taxon>Viridiplantae</taxon>
        <taxon>Chlorophyta</taxon>
        <taxon>core chlorophytes</taxon>
        <taxon>Chlorophyceae</taxon>
        <taxon>CS clade</taxon>
        <taxon>Sphaeropleales</taxon>
        <taxon>Selenastraceae</taxon>
        <taxon>Monoraphidium</taxon>
    </lineage>
</organism>
<dbReference type="PANTHER" id="PTHR13923">
    <property type="entry name" value="SEC31-RELATED PROTEIN"/>
    <property type="match status" value="1"/>
</dbReference>
<dbReference type="KEGG" id="mng:MNEG_14615"/>
<evidence type="ECO:0000313" key="5">
    <source>
        <dbReference type="Proteomes" id="UP000054498"/>
    </source>
</evidence>
<dbReference type="EMBL" id="KK104846">
    <property type="protein sequence ID" value="KIY93347.1"/>
    <property type="molecule type" value="Genomic_DNA"/>
</dbReference>
<reference evidence="4 5" key="1">
    <citation type="journal article" date="2013" name="BMC Genomics">
        <title>Reconstruction of the lipid metabolism for the microalga Monoraphidium neglectum from its genome sequence reveals characteristics suitable for biofuel production.</title>
        <authorList>
            <person name="Bogen C."/>
            <person name="Al-Dilaimi A."/>
            <person name="Albersmeier A."/>
            <person name="Wichmann J."/>
            <person name="Grundmann M."/>
            <person name="Rupp O."/>
            <person name="Lauersen K.J."/>
            <person name="Blifernez-Klassen O."/>
            <person name="Kalinowski J."/>
            <person name="Goesmann A."/>
            <person name="Mussgnug J.H."/>
            <person name="Kruse O."/>
        </authorList>
    </citation>
    <scope>NUCLEOTIDE SEQUENCE [LARGE SCALE GENOMIC DNA]</scope>
    <source>
        <strain evidence="4 5">SAG 48.87</strain>
    </source>
</reference>
<keyword evidence="1" id="KW-0813">Transport</keyword>
<dbReference type="GO" id="GO:0070971">
    <property type="term" value="C:endoplasmic reticulum exit site"/>
    <property type="evidence" value="ECO:0007669"/>
    <property type="project" value="TreeGrafter"/>
</dbReference>